<dbReference type="RefSeq" id="WP_109279501.1">
    <property type="nucleotide sequence ID" value="NZ_JBFAUK010000015.1"/>
</dbReference>
<evidence type="ECO:0000256" key="2">
    <source>
        <dbReference type="ARBA" id="ARBA00023033"/>
    </source>
</evidence>
<protein>
    <submittedName>
        <fullName evidence="4">FAD-dependent monooxygenase</fullName>
    </submittedName>
</protein>
<evidence type="ECO:0000256" key="1">
    <source>
        <dbReference type="ARBA" id="ARBA00023002"/>
    </source>
</evidence>
<dbReference type="InterPro" id="IPR050493">
    <property type="entry name" value="FAD-dep_Monooxygenase_BioMet"/>
</dbReference>
<dbReference type="SUPFAM" id="SSF51905">
    <property type="entry name" value="FAD/NAD(P)-binding domain"/>
    <property type="match status" value="1"/>
</dbReference>
<accession>A0ABV3K0L7</accession>
<evidence type="ECO:0000313" key="4">
    <source>
        <dbReference type="EMBL" id="MEV5508697.1"/>
    </source>
</evidence>
<keyword evidence="1" id="KW-0560">Oxidoreductase</keyword>
<comment type="caution">
    <text evidence="4">The sequence shown here is derived from an EMBL/GenBank/DDBJ whole genome shotgun (WGS) entry which is preliminary data.</text>
</comment>
<dbReference type="Pfam" id="PF01494">
    <property type="entry name" value="FAD_binding_3"/>
    <property type="match status" value="1"/>
</dbReference>
<dbReference type="Proteomes" id="UP001552594">
    <property type="component" value="Unassembled WGS sequence"/>
</dbReference>
<sequence>MNARRTALVIGGGIAGPVTAMALQQAGIDATIYEAYEQSAGLSHGIYLTIAVNGIAALKAIGADQALTAHGFPTGEIEFASGTGKHLATVPNGMALPDGTVTRTVLRSDVYAAITAEAARRGIHTLHGKRLTDATATPSGGVLARFADGTTAEADLLVGADGVHSATRTIIDPSAPGPRYTGLGNTGGFARVDGLEGKSGTYHMVFGKRCFFGYAIAPDGQVWWFGNPPRKAEISREELRTTTPEQWRAMMLDLYRDDKSPAARIVAASEPFRVFNQYDLPTVPVWHRGPMVLVGDAAHAVAPSSGQGVSMACEDAVVLAKCLRDLPTAERAFAIYERLRRARVERVVAYGERGSGSKQVGPVGRAIRDAILPVVMKRMARPEAMSAVSWLFDHRIDWDAPVATAA</sequence>
<feature type="domain" description="FAD-binding" evidence="3">
    <location>
        <begin position="6"/>
        <end position="348"/>
    </location>
</feature>
<dbReference type="PANTHER" id="PTHR13789:SF309">
    <property type="entry name" value="PUTATIVE (AFU_ORTHOLOGUE AFUA_6G14510)-RELATED"/>
    <property type="match status" value="1"/>
</dbReference>
<gene>
    <name evidence="4" type="ORF">AB0L16_19910</name>
</gene>
<keyword evidence="2 4" id="KW-0503">Monooxygenase</keyword>
<dbReference type="InterPro" id="IPR036188">
    <property type="entry name" value="FAD/NAD-bd_sf"/>
</dbReference>
<dbReference type="Gene3D" id="3.50.50.60">
    <property type="entry name" value="FAD/NAD(P)-binding domain"/>
    <property type="match status" value="1"/>
</dbReference>
<reference evidence="4 5" key="1">
    <citation type="submission" date="2024-06" db="EMBL/GenBank/DDBJ databases">
        <title>The Natural Products Discovery Center: Release of the First 8490 Sequenced Strains for Exploring Actinobacteria Biosynthetic Diversity.</title>
        <authorList>
            <person name="Kalkreuter E."/>
            <person name="Kautsar S.A."/>
            <person name="Yang D."/>
            <person name="Bader C.D."/>
            <person name="Teijaro C.N."/>
            <person name="Fluegel L."/>
            <person name="Davis C.M."/>
            <person name="Simpson J.R."/>
            <person name="Lauterbach L."/>
            <person name="Steele A.D."/>
            <person name="Gui C."/>
            <person name="Meng S."/>
            <person name="Li G."/>
            <person name="Viehrig K."/>
            <person name="Ye F."/>
            <person name="Su P."/>
            <person name="Kiefer A.F."/>
            <person name="Nichols A."/>
            <person name="Cepeda A.J."/>
            <person name="Yan W."/>
            <person name="Fan B."/>
            <person name="Jiang Y."/>
            <person name="Adhikari A."/>
            <person name="Zheng C.-J."/>
            <person name="Schuster L."/>
            <person name="Cowan T.M."/>
            <person name="Smanski M.J."/>
            <person name="Chevrette M.G."/>
            <person name="De Carvalho L.P.S."/>
            <person name="Shen B."/>
        </authorList>
    </citation>
    <scope>NUCLEOTIDE SEQUENCE [LARGE SCALE GENOMIC DNA]</scope>
    <source>
        <strain evidence="4 5">NPDC052347</strain>
    </source>
</reference>
<organism evidence="4 5">
    <name type="scientific">Streptomyces orinoci</name>
    <name type="common">Streptoverticillium orinoci</name>
    <dbReference type="NCBI Taxonomy" id="67339"/>
    <lineage>
        <taxon>Bacteria</taxon>
        <taxon>Bacillati</taxon>
        <taxon>Actinomycetota</taxon>
        <taxon>Actinomycetes</taxon>
        <taxon>Kitasatosporales</taxon>
        <taxon>Streptomycetaceae</taxon>
        <taxon>Streptomyces</taxon>
    </lineage>
</organism>
<dbReference type="EMBL" id="JBFAUK010000015">
    <property type="protein sequence ID" value="MEV5508697.1"/>
    <property type="molecule type" value="Genomic_DNA"/>
</dbReference>
<evidence type="ECO:0000259" key="3">
    <source>
        <dbReference type="Pfam" id="PF01494"/>
    </source>
</evidence>
<dbReference type="GO" id="GO:0004497">
    <property type="term" value="F:monooxygenase activity"/>
    <property type="evidence" value="ECO:0007669"/>
    <property type="project" value="UniProtKB-KW"/>
</dbReference>
<evidence type="ECO:0000313" key="5">
    <source>
        <dbReference type="Proteomes" id="UP001552594"/>
    </source>
</evidence>
<name>A0ABV3K0L7_STRON</name>
<dbReference type="PRINTS" id="PR00420">
    <property type="entry name" value="RNGMNOXGNASE"/>
</dbReference>
<dbReference type="InterPro" id="IPR002938">
    <property type="entry name" value="FAD-bd"/>
</dbReference>
<keyword evidence="5" id="KW-1185">Reference proteome</keyword>
<proteinExistence type="predicted"/>
<dbReference type="PANTHER" id="PTHR13789">
    <property type="entry name" value="MONOOXYGENASE"/>
    <property type="match status" value="1"/>
</dbReference>